<protein>
    <submittedName>
        <fullName evidence="2">Uncharacterized protein</fullName>
    </submittedName>
</protein>
<dbReference type="InterPro" id="IPR001810">
    <property type="entry name" value="F-box_dom"/>
</dbReference>
<feature type="compositionally biased region" description="Acidic residues" evidence="1">
    <location>
        <begin position="601"/>
        <end position="618"/>
    </location>
</feature>
<feature type="compositionally biased region" description="Polar residues" evidence="1">
    <location>
        <begin position="621"/>
        <end position="631"/>
    </location>
</feature>
<dbReference type="SUPFAM" id="SSF52047">
    <property type="entry name" value="RNI-like"/>
    <property type="match status" value="1"/>
</dbReference>
<name>A0A6S6W8N9_9PLEO</name>
<dbReference type="EMBL" id="HG992982">
    <property type="protein sequence ID" value="CAE7185262.1"/>
    <property type="molecule type" value="Genomic_DNA"/>
</dbReference>
<dbReference type="InterPro" id="IPR036047">
    <property type="entry name" value="F-box-like_dom_sf"/>
</dbReference>
<proteinExistence type="predicted"/>
<evidence type="ECO:0000313" key="2">
    <source>
        <dbReference type="EMBL" id="CAE7185262.1"/>
    </source>
</evidence>
<reference evidence="2" key="1">
    <citation type="submission" date="2021-02" db="EMBL/GenBank/DDBJ databases">
        <authorList>
            <person name="Syme A R."/>
            <person name="Syme A R."/>
            <person name="Moolhuijzen P."/>
        </authorList>
    </citation>
    <scope>NUCLEOTIDE SEQUENCE</scope>
    <source>
        <strain evidence="2">W1-1</strain>
    </source>
</reference>
<sequence>MASALLGSATSKLPTELTLLVLDHLEGNNEALCSLARTCRSMQHLAEERIYKTIELLSVVDLHDVNDAFLFRPRRLRAVQTLKILYQYEQTTLKNSDEYRAEFNNHIQHMINLREWHIESPYDNFHWKESGGEGWVGADMEQFRAALDLACKNGPKETEAIAAERRLGKNMERSTGLALLETLTIHSHGADTDFWDLDGFHCLFRHPSLRHLHVSCIAFPDTEIPQLASHMNKTPLTSLVFDECELKPQSLLSILQTPAQLKSLTLGENVFNTNRSKGANPILSRCPVESLKALSAVAHSLENLIHLDPGSRSDSSSHIMSSIRPPGTGMRDFHSLTYMECDTQSFLHKAIIMNRDLAPPNLETLRVRRHWDCPVNLWDEPPNLDHYAALPSISTLELMQSCFILLRLSTEDYICEAERLRNRHAKAYKLSKAGINLKMLIELHKTPSLIPPYLHDEQVPIVQCLYDASAVGFHRHIKDVKVDEVEQEAPETDQLSDADVVRIRGSARRTLLTLKHKLLRQKRPLPFQTSLFDDDNGSEPFSDEEQFIINDIDEAEDMDLDDLDDDSDFLDDDFFDGGDDGMHLFMSSNGNIYIGVHADGSNDESMDSDEEENDDMVDALEQQQPANDEMD</sequence>
<feature type="region of interest" description="Disordered" evidence="1">
    <location>
        <begin position="596"/>
        <end position="631"/>
    </location>
</feature>
<evidence type="ECO:0000313" key="3">
    <source>
        <dbReference type="Proteomes" id="UP000472372"/>
    </source>
</evidence>
<organism evidence="2 3">
    <name type="scientific">Pyrenophora teres f. teres</name>
    <dbReference type="NCBI Taxonomy" id="97479"/>
    <lineage>
        <taxon>Eukaryota</taxon>
        <taxon>Fungi</taxon>
        <taxon>Dikarya</taxon>
        <taxon>Ascomycota</taxon>
        <taxon>Pezizomycotina</taxon>
        <taxon>Dothideomycetes</taxon>
        <taxon>Pleosporomycetidae</taxon>
        <taxon>Pleosporales</taxon>
        <taxon>Pleosporineae</taxon>
        <taxon>Pleosporaceae</taxon>
        <taxon>Pyrenophora</taxon>
    </lineage>
</organism>
<dbReference type="AlphaFoldDB" id="A0A6S6W8N9"/>
<gene>
    <name evidence="2" type="ORF">PTTW11_06774</name>
</gene>
<accession>A0A6S6W8N9</accession>
<dbReference type="SUPFAM" id="SSF81383">
    <property type="entry name" value="F-box domain"/>
    <property type="match status" value="1"/>
</dbReference>
<dbReference type="Pfam" id="PF12937">
    <property type="entry name" value="F-box-like"/>
    <property type="match status" value="1"/>
</dbReference>
<dbReference type="InterPro" id="IPR032675">
    <property type="entry name" value="LRR_dom_sf"/>
</dbReference>
<evidence type="ECO:0000256" key="1">
    <source>
        <dbReference type="SAM" id="MobiDB-lite"/>
    </source>
</evidence>
<dbReference type="Proteomes" id="UP000472372">
    <property type="component" value="Chromosome 6"/>
</dbReference>
<dbReference type="Gene3D" id="3.80.10.10">
    <property type="entry name" value="Ribonuclease Inhibitor"/>
    <property type="match status" value="1"/>
</dbReference>